<dbReference type="Gene3D" id="3.10.290.20">
    <property type="entry name" value="Ubiquitin-like 2 activating enzyme e1b. Chain: B, domain 3"/>
    <property type="match status" value="1"/>
</dbReference>
<feature type="active site" description="Glycyl thioester intermediate" evidence="11">
    <location>
        <position position="176"/>
    </location>
</feature>
<dbReference type="GO" id="GO:0005737">
    <property type="term" value="C:cytoplasm"/>
    <property type="evidence" value="ECO:0007669"/>
    <property type="project" value="TreeGrafter"/>
</dbReference>
<dbReference type="Proteomes" id="UP001147695">
    <property type="component" value="Unassembled WGS sequence"/>
</dbReference>
<keyword evidence="7" id="KW-0833">Ubl conjugation pathway</keyword>
<dbReference type="SUPFAM" id="SSF69572">
    <property type="entry name" value="Activating enzymes of the ubiquitin-like proteins"/>
    <property type="match status" value="1"/>
</dbReference>
<protein>
    <submittedName>
        <fullName evidence="16">Molybdenum cofactor biosynthesis MoeB</fullName>
    </submittedName>
</protein>
<dbReference type="InterPro" id="IPR035985">
    <property type="entry name" value="Ubiquitin-activating_enz"/>
</dbReference>
<dbReference type="InterPro" id="IPR033127">
    <property type="entry name" value="UBQ-activ_enz_E1_Cys_AS"/>
</dbReference>
<keyword evidence="4" id="KW-0808">Transferase</keyword>
<dbReference type="FunFam" id="3.40.50.720:FF:000618">
    <property type="entry name" value="SUMO-activating enzyme subunit 2"/>
    <property type="match status" value="1"/>
</dbReference>
<dbReference type="InterPro" id="IPR000594">
    <property type="entry name" value="ThiF_NAD_FAD-bd"/>
</dbReference>
<comment type="subcellular location">
    <subcellularLocation>
        <location evidence="1">Nucleus</location>
    </subcellularLocation>
</comment>
<accession>A0A9W9UCW2</accession>
<evidence type="ECO:0000256" key="1">
    <source>
        <dbReference type="ARBA" id="ARBA00004123"/>
    </source>
</evidence>
<evidence type="ECO:0000256" key="2">
    <source>
        <dbReference type="ARBA" id="ARBA00004718"/>
    </source>
</evidence>
<evidence type="ECO:0000256" key="9">
    <source>
        <dbReference type="ARBA" id="ARBA00022840"/>
    </source>
</evidence>
<keyword evidence="10" id="KW-0539">Nucleus</keyword>
<dbReference type="InterPro" id="IPR042449">
    <property type="entry name" value="Ub-E1_IAD_1"/>
</dbReference>
<evidence type="ECO:0000259" key="15">
    <source>
        <dbReference type="Pfam" id="PF14732"/>
    </source>
</evidence>
<dbReference type="PROSITE" id="PS00865">
    <property type="entry name" value="UBIQUITIN_ACTIVAT_2"/>
    <property type="match status" value="1"/>
</dbReference>
<keyword evidence="6" id="KW-0547">Nucleotide-binding</keyword>
<dbReference type="InterPro" id="IPR045886">
    <property type="entry name" value="ThiF/MoeB/HesA"/>
</dbReference>
<dbReference type="Gene3D" id="3.50.50.80">
    <property type="entry name" value="Ubiquitin-activating enzyme E1, inactive adenylation domain, subdomain 1"/>
    <property type="match status" value="1"/>
</dbReference>
<dbReference type="PANTHER" id="PTHR10953">
    <property type="entry name" value="UBIQUITIN-ACTIVATING ENZYME E1"/>
    <property type="match status" value="1"/>
</dbReference>
<dbReference type="InterPro" id="IPR023318">
    <property type="entry name" value="Ub_act_enz_dom_a_sf"/>
</dbReference>
<dbReference type="GO" id="GO:0031510">
    <property type="term" value="C:SUMO activating enzyme complex"/>
    <property type="evidence" value="ECO:0007669"/>
    <property type="project" value="TreeGrafter"/>
</dbReference>
<evidence type="ECO:0000256" key="10">
    <source>
        <dbReference type="ARBA" id="ARBA00023242"/>
    </source>
</evidence>
<dbReference type="GO" id="GO:0046872">
    <property type="term" value="F:metal ion binding"/>
    <property type="evidence" value="ECO:0007669"/>
    <property type="project" value="UniProtKB-KW"/>
</dbReference>
<comment type="caution">
    <text evidence="16">The sequence shown here is derived from an EMBL/GenBank/DDBJ whole genome shotgun (WGS) entry which is preliminary data.</text>
</comment>
<name>A0A9W9UCW2_PENBR</name>
<reference evidence="16" key="2">
    <citation type="journal article" date="2023" name="IMA Fungus">
        <title>Comparative genomic study of the Penicillium genus elucidates a diverse pangenome and 15 lateral gene transfer events.</title>
        <authorList>
            <person name="Petersen C."/>
            <person name="Sorensen T."/>
            <person name="Nielsen M.R."/>
            <person name="Sondergaard T.E."/>
            <person name="Sorensen J.L."/>
            <person name="Fitzpatrick D.A."/>
            <person name="Frisvad J.C."/>
            <person name="Nielsen K.L."/>
        </authorList>
    </citation>
    <scope>NUCLEOTIDE SEQUENCE</scope>
    <source>
        <strain evidence="16">IBT 35673</strain>
    </source>
</reference>
<evidence type="ECO:0000256" key="6">
    <source>
        <dbReference type="ARBA" id="ARBA00022741"/>
    </source>
</evidence>
<dbReference type="GO" id="GO:0005524">
    <property type="term" value="F:ATP binding"/>
    <property type="evidence" value="ECO:0007669"/>
    <property type="project" value="UniProtKB-KW"/>
</dbReference>
<reference evidence="16" key="1">
    <citation type="submission" date="2022-12" db="EMBL/GenBank/DDBJ databases">
        <authorList>
            <person name="Petersen C."/>
        </authorList>
    </citation>
    <scope>NUCLEOTIDE SEQUENCE</scope>
    <source>
        <strain evidence="16">IBT 35673</strain>
    </source>
</reference>
<evidence type="ECO:0000313" key="17">
    <source>
        <dbReference type="Proteomes" id="UP001147695"/>
    </source>
</evidence>
<dbReference type="GO" id="GO:0016925">
    <property type="term" value="P:protein sumoylation"/>
    <property type="evidence" value="ECO:0007669"/>
    <property type="project" value="TreeGrafter"/>
</dbReference>
<gene>
    <name evidence="16" type="ORF">N7452_010005</name>
</gene>
<feature type="compositionally biased region" description="Acidic residues" evidence="12">
    <location>
        <begin position="623"/>
        <end position="637"/>
    </location>
</feature>
<keyword evidence="9" id="KW-0067">ATP-binding</keyword>
<dbReference type="Pfam" id="PF10585">
    <property type="entry name" value="UBA_E1_SCCH"/>
    <property type="match status" value="1"/>
</dbReference>
<feature type="domain" description="Ubiquitin/SUMO-activating enzyme ubiquitin-like" evidence="15">
    <location>
        <begin position="443"/>
        <end position="523"/>
    </location>
</feature>
<evidence type="ECO:0000256" key="4">
    <source>
        <dbReference type="ARBA" id="ARBA00022679"/>
    </source>
</evidence>
<proteinExistence type="inferred from homology"/>
<evidence type="ECO:0000256" key="3">
    <source>
        <dbReference type="ARBA" id="ARBA00005673"/>
    </source>
</evidence>
<comment type="similarity">
    <text evidence="3">Belongs to the ubiquitin-activating E1 family.</text>
</comment>
<evidence type="ECO:0000256" key="5">
    <source>
        <dbReference type="ARBA" id="ARBA00022723"/>
    </source>
</evidence>
<dbReference type="EMBL" id="JAPZBQ010000005">
    <property type="protein sequence ID" value="KAJ5329615.1"/>
    <property type="molecule type" value="Genomic_DNA"/>
</dbReference>
<keyword evidence="5" id="KW-0479">Metal-binding</keyword>
<dbReference type="Pfam" id="PF00899">
    <property type="entry name" value="ThiF"/>
    <property type="match status" value="1"/>
</dbReference>
<sequence length="637" mass="70520">MRDSSLKRSLGVDLTRSIKESRVLLVGAGGIGCELLKNLVLTGFGEIHIIDLDTIDLSNLNRQFLFRNEHIKKSKALVAKEVAQKFRPDAKLEAHHANIMDPQFNISWFGSFTLVFNALDNLAARRYVNKMCLRANVPLIESGTMGFNGQVQVIKKGESECYDCNPKETPKSFPVCTIRSTPSQAIHCIVWAKSFLVPELFGNSEDESDEVDNTENAENANEVEELRKEALEFKALRESIGTEEGHQQVFDKVFKADIERLRGMEDMWKTRKAPELLDLVQLQEQSASIDSAISTKDQKVWSLAENFAVFKDSFNRLSQRLKELQAATTPDQAPPILTFDKDDVDTLDFVAAAANLRAAIFHIEPNSKFEIKRMAGNIIPAIATTNAMTAGLCVLQSFKVLQNDLAHAKTVFLERSGARAINSESLKPPNPNCSMCSFAQVRVEIDPRRAEVKDLVEILENDLAYTEGVSLAFNDSILYDPDFDDDLTKQFSDFGISNGDVLTVMDYNHEDTRVILDVLILERTESTSADSKPAKLLEMVEIPLMPKPPVVPSPEMKQLSISASTADGKPASDAAAADDTLVTGKRKREGEDEGGDRSPGGSNEHSAKRPASRPIVDSSEPIVLDDDDEEGIIELDD</sequence>
<evidence type="ECO:0000256" key="7">
    <source>
        <dbReference type="ARBA" id="ARBA00022786"/>
    </source>
</evidence>
<feature type="compositionally biased region" description="Low complexity" evidence="12">
    <location>
        <begin position="566"/>
        <end position="579"/>
    </location>
</feature>
<dbReference type="AlphaFoldDB" id="A0A9W9UCW2"/>
<evidence type="ECO:0000256" key="11">
    <source>
        <dbReference type="PROSITE-ProRule" id="PRU10132"/>
    </source>
</evidence>
<feature type="domain" description="Ubiquitin-activating enzyme SCCH" evidence="14">
    <location>
        <begin position="272"/>
        <end position="372"/>
    </location>
</feature>
<dbReference type="GO" id="GO:0019948">
    <property type="term" value="F:SUMO activating enzyme activity"/>
    <property type="evidence" value="ECO:0007669"/>
    <property type="project" value="TreeGrafter"/>
</dbReference>
<evidence type="ECO:0000259" key="14">
    <source>
        <dbReference type="Pfam" id="PF10585"/>
    </source>
</evidence>
<organism evidence="16 17">
    <name type="scientific">Penicillium brevicompactum</name>
    <dbReference type="NCBI Taxonomy" id="5074"/>
    <lineage>
        <taxon>Eukaryota</taxon>
        <taxon>Fungi</taxon>
        <taxon>Dikarya</taxon>
        <taxon>Ascomycota</taxon>
        <taxon>Pezizomycotina</taxon>
        <taxon>Eurotiomycetes</taxon>
        <taxon>Eurotiomycetidae</taxon>
        <taxon>Eurotiales</taxon>
        <taxon>Aspergillaceae</taxon>
        <taxon>Penicillium</taxon>
    </lineage>
</organism>
<dbReference type="GO" id="GO:0016740">
    <property type="term" value="F:transferase activity"/>
    <property type="evidence" value="ECO:0007669"/>
    <property type="project" value="UniProtKB-KW"/>
</dbReference>
<dbReference type="Pfam" id="PF14732">
    <property type="entry name" value="UAE_UbL"/>
    <property type="match status" value="1"/>
</dbReference>
<dbReference type="PANTHER" id="PTHR10953:SF5">
    <property type="entry name" value="SUMO-ACTIVATING ENZYME SUBUNIT 2"/>
    <property type="match status" value="1"/>
</dbReference>
<feature type="region of interest" description="Disordered" evidence="12">
    <location>
        <begin position="561"/>
        <end position="637"/>
    </location>
</feature>
<feature type="domain" description="THIF-type NAD/FAD binding fold" evidence="13">
    <location>
        <begin position="9"/>
        <end position="434"/>
    </location>
</feature>
<evidence type="ECO:0000256" key="8">
    <source>
        <dbReference type="ARBA" id="ARBA00022833"/>
    </source>
</evidence>
<evidence type="ECO:0000256" key="12">
    <source>
        <dbReference type="SAM" id="MobiDB-lite"/>
    </source>
</evidence>
<dbReference type="InterPro" id="IPR019572">
    <property type="entry name" value="UBA_E1_SCCH"/>
</dbReference>
<dbReference type="Gene3D" id="1.10.10.520">
    <property type="entry name" value="Ubiquitin activating enzymes (Uba3). Chain: B, domain 2"/>
    <property type="match status" value="1"/>
</dbReference>
<keyword evidence="8" id="KW-0862">Zinc</keyword>
<comment type="pathway">
    <text evidence="2">Protein modification; protein sumoylation.</text>
</comment>
<evidence type="ECO:0000259" key="13">
    <source>
        <dbReference type="Pfam" id="PF00899"/>
    </source>
</evidence>
<dbReference type="FunFam" id="3.50.50.80:FF:000002">
    <property type="entry name" value="SUMO-activating enzyme subunit 2"/>
    <property type="match status" value="1"/>
</dbReference>
<evidence type="ECO:0000313" key="16">
    <source>
        <dbReference type="EMBL" id="KAJ5329615.1"/>
    </source>
</evidence>
<dbReference type="PROSITE" id="PS51257">
    <property type="entry name" value="PROKAR_LIPOPROTEIN"/>
    <property type="match status" value="1"/>
</dbReference>
<dbReference type="InterPro" id="IPR028077">
    <property type="entry name" value="UAE_UbL_dom"/>
</dbReference>